<dbReference type="AlphaFoldDB" id="A0A1G4VWX8"/>
<sequence length="299" mass="29203">MGVRVIRVTGAGIAAVATCAAIAACTSTVPGQPAASGTQTTTSGAPGQPASGPRVAKEALQKVVVDQLARSGVTPQSVACPQDLIGQVGQSVRCDVTVSAVNSFQIAIAVTGVKGSEVNYAMTPSVSQSQLAVSVADMVNRSTQTAPDAVTCESDLDGKVGATAYCNVTVAGAATRQAVVVTKVQGLAMDYGLAAAQGSDPAQPPTGTPPPGPGGGPVLAPNGGLGATLPKAVAEGALLAQLRQTGQAPDSASCAGDMPISVGATLPCTAVTAGRGQNYLLVVASVVNGSATFKVLPAQ</sequence>
<feature type="domain" description="DUF4333" evidence="3">
    <location>
        <begin position="123"/>
        <end position="186"/>
    </location>
</feature>
<dbReference type="EMBL" id="FMUB01000003">
    <property type="protein sequence ID" value="SCX13122.1"/>
    <property type="molecule type" value="Genomic_DNA"/>
</dbReference>
<dbReference type="Proteomes" id="UP000199707">
    <property type="component" value="Unassembled WGS sequence"/>
</dbReference>
<evidence type="ECO:0000313" key="5">
    <source>
        <dbReference type="Proteomes" id="UP000199707"/>
    </source>
</evidence>
<dbReference type="RefSeq" id="WP_090355900.1">
    <property type="nucleotide sequence ID" value="NZ_FMUB01000003.1"/>
</dbReference>
<feature type="compositionally biased region" description="Low complexity" evidence="1">
    <location>
        <begin position="32"/>
        <end position="49"/>
    </location>
</feature>
<evidence type="ECO:0000256" key="1">
    <source>
        <dbReference type="SAM" id="MobiDB-lite"/>
    </source>
</evidence>
<evidence type="ECO:0000313" key="4">
    <source>
        <dbReference type="EMBL" id="SCX13122.1"/>
    </source>
</evidence>
<accession>A0A1G4VWX8</accession>
<gene>
    <name evidence="4" type="ORF">SAMN02799620_01858</name>
</gene>
<feature type="signal peptide" evidence="2">
    <location>
        <begin position="1"/>
        <end position="23"/>
    </location>
</feature>
<dbReference type="PROSITE" id="PS51257">
    <property type="entry name" value="PROKAR_LIPOPROTEIN"/>
    <property type="match status" value="1"/>
</dbReference>
<reference evidence="5" key="1">
    <citation type="submission" date="2016-10" db="EMBL/GenBank/DDBJ databases">
        <authorList>
            <person name="Varghese N."/>
            <person name="Submissions S."/>
        </authorList>
    </citation>
    <scope>NUCLEOTIDE SEQUENCE [LARGE SCALE GENOMIC DNA]</scope>
    <source>
        <strain evidence="5">UNC267MFSha1.1M11</strain>
    </source>
</reference>
<feature type="region of interest" description="Disordered" evidence="1">
    <location>
        <begin position="32"/>
        <end position="56"/>
    </location>
</feature>
<dbReference type="STRING" id="1502745.SAMN02799620_01858"/>
<protein>
    <recommendedName>
        <fullName evidence="3">DUF4333 domain-containing protein</fullName>
    </recommendedName>
</protein>
<evidence type="ECO:0000259" key="3">
    <source>
        <dbReference type="Pfam" id="PF14230"/>
    </source>
</evidence>
<organism evidence="4 5">
    <name type="scientific">Mycolicibacterium fluoranthenivorans</name>
    <dbReference type="NCBI Taxonomy" id="258505"/>
    <lineage>
        <taxon>Bacteria</taxon>
        <taxon>Bacillati</taxon>
        <taxon>Actinomycetota</taxon>
        <taxon>Actinomycetes</taxon>
        <taxon>Mycobacteriales</taxon>
        <taxon>Mycobacteriaceae</taxon>
        <taxon>Mycolicibacterium</taxon>
    </lineage>
</organism>
<proteinExistence type="predicted"/>
<keyword evidence="2" id="KW-0732">Signal</keyword>
<feature type="compositionally biased region" description="Pro residues" evidence="1">
    <location>
        <begin position="202"/>
        <end position="214"/>
    </location>
</feature>
<dbReference type="Pfam" id="PF14230">
    <property type="entry name" value="DUF4333"/>
    <property type="match status" value="2"/>
</dbReference>
<feature type="region of interest" description="Disordered" evidence="1">
    <location>
        <begin position="196"/>
        <end position="223"/>
    </location>
</feature>
<feature type="chain" id="PRO_5038684146" description="DUF4333 domain-containing protein" evidence="2">
    <location>
        <begin position="24"/>
        <end position="299"/>
    </location>
</feature>
<feature type="domain" description="DUF4333" evidence="3">
    <location>
        <begin position="49"/>
        <end position="115"/>
    </location>
</feature>
<evidence type="ECO:0000256" key="2">
    <source>
        <dbReference type="SAM" id="SignalP"/>
    </source>
</evidence>
<dbReference type="InterPro" id="IPR025637">
    <property type="entry name" value="DUF4333"/>
</dbReference>
<name>A0A1G4VWX8_9MYCO</name>